<dbReference type="GO" id="GO:0003677">
    <property type="term" value="F:DNA binding"/>
    <property type="evidence" value="ECO:0007669"/>
    <property type="project" value="InterPro"/>
</dbReference>
<dbReference type="InterPro" id="IPR010982">
    <property type="entry name" value="Lambda_DNA-bd_dom_sf"/>
</dbReference>
<evidence type="ECO:0000313" key="2">
    <source>
        <dbReference type="EMBL" id="HIT47143.1"/>
    </source>
</evidence>
<comment type="caution">
    <text evidence="2">The sequence shown here is derived from an EMBL/GenBank/DDBJ whole genome shotgun (WGS) entry which is preliminary data.</text>
</comment>
<reference evidence="2" key="2">
    <citation type="journal article" date="2021" name="PeerJ">
        <title>Extensive microbial diversity within the chicken gut microbiome revealed by metagenomics and culture.</title>
        <authorList>
            <person name="Gilroy R."/>
            <person name="Ravi A."/>
            <person name="Getino M."/>
            <person name="Pursley I."/>
            <person name="Horton D.L."/>
            <person name="Alikhan N.F."/>
            <person name="Baker D."/>
            <person name="Gharbi K."/>
            <person name="Hall N."/>
            <person name="Watson M."/>
            <person name="Adriaenssens E.M."/>
            <person name="Foster-Nyarko E."/>
            <person name="Jarju S."/>
            <person name="Secka A."/>
            <person name="Antonio M."/>
            <person name="Oren A."/>
            <person name="Chaudhuri R.R."/>
            <person name="La Ragione R."/>
            <person name="Hildebrand F."/>
            <person name="Pallen M.J."/>
        </authorList>
    </citation>
    <scope>NUCLEOTIDE SEQUENCE</scope>
    <source>
        <strain evidence="2">ChiHecec2B26-709</strain>
    </source>
</reference>
<dbReference type="EMBL" id="DVLC01000090">
    <property type="protein sequence ID" value="HIT47143.1"/>
    <property type="molecule type" value="Genomic_DNA"/>
</dbReference>
<proteinExistence type="predicted"/>
<dbReference type="SMART" id="SM00530">
    <property type="entry name" value="HTH_XRE"/>
    <property type="match status" value="1"/>
</dbReference>
<feature type="domain" description="HTH cro/C1-type" evidence="1">
    <location>
        <begin position="48"/>
        <end position="101"/>
    </location>
</feature>
<accession>A0A9D1GNC0</accession>
<evidence type="ECO:0000313" key="3">
    <source>
        <dbReference type="Proteomes" id="UP000886881"/>
    </source>
</evidence>
<dbReference type="InterPro" id="IPR001387">
    <property type="entry name" value="Cro/C1-type_HTH"/>
</dbReference>
<organism evidence="2 3">
    <name type="scientific">Candidatus Cryptobacteroides merdipullorum</name>
    <dbReference type="NCBI Taxonomy" id="2840771"/>
    <lineage>
        <taxon>Bacteria</taxon>
        <taxon>Pseudomonadati</taxon>
        <taxon>Bacteroidota</taxon>
        <taxon>Bacteroidia</taxon>
        <taxon>Bacteroidales</taxon>
        <taxon>Candidatus Cryptobacteroides</taxon>
    </lineage>
</organism>
<dbReference type="AlphaFoldDB" id="A0A9D1GNC0"/>
<dbReference type="Pfam" id="PF01381">
    <property type="entry name" value="HTH_3"/>
    <property type="match status" value="1"/>
</dbReference>
<protein>
    <submittedName>
        <fullName evidence="2">Helix-turn-helix transcriptional regulator</fullName>
    </submittedName>
</protein>
<sequence length="112" mass="12714">MKQIGDMKLYDFEEVLDGFYGKPGTPERDEFDSRVAEAVDAWRIGEAIKEERERQNLTQEELGRRIGVKKARISRMERGHSISLSSACRVFRALGVEKVTLDLGKAGKVSLR</sequence>
<dbReference type="SUPFAM" id="SSF47413">
    <property type="entry name" value="lambda repressor-like DNA-binding domains"/>
    <property type="match status" value="1"/>
</dbReference>
<reference evidence="2" key="1">
    <citation type="submission" date="2020-10" db="EMBL/GenBank/DDBJ databases">
        <authorList>
            <person name="Gilroy R."/>
        </authorList>
    </citation>
    <scope>NUCLEOTIDE SEQUENCE</scope>
    <source>
        <strain evidence="2">ChiHecec2B26-709</strain>
    </source>
</reference>
<evidence type="ECO:0000259" key="1">
    <source>
        <dbReference type="PROSITE" id="PS50943"/>
    </source>
</evidence>
<dbReference type="CDD" id="cd00093">
    <property type="entry name" value="HTH_XRE"/>
    <property type="match status" value="1"/>
</dbReference>
<dbReference type="Gene3D" id="1.10.260.40">
    <property type="entry name" value="lambda repressor-like DNA-binding domains"/>
    <property type="match status" value="1"/>
</dbReference>
<dbReference type="PROSITE" id="PS50943">
    <property type="entry name" value="HTH_CROC1"/>
    <property type="match status" value="1"/>
</dbReference>
<gene>
    <name evidence="2" type="ORF">IAC35_04725</name>
</gene>
<name>A0A9D1GNC0_9BACT</name>
<dbReference type="Proteomes" id="UP000886881">
    <property type="component" value="Unassembled WGS sequence"/>
</dbReference>